<dbReference type="KEGG" id="rml:FF011L_34500"/>
<sequence>MRRCLIKRYDAGVWRAATLCDWHCFDGPTGRKKIADRTPSLSRQPDRCGFAICDQWSRDYRHQRVAVFRATDAGRPVDPDKTKVWSISCVSNEIYKLVSRSTQNSTACNRSSRRADDLLPPTRCWSDSSGSFQDAIKKVDLGESIKRCERIMDFWPTGQCDETIDELCVEIAGNTNRLGGEAMTERV</sequence>
<gene>
    <name evidence="1" type="ORF">FF011L_34500</name>
</gene>
<dbReference type="AlphaFoldDB" id="A0A517MII5"/>
<dbReference type="EMBL" id="CP036262">
    <property type="protein sequence ID" value="QDS94670.1"/>
    <property type="molecule type" value="Genomic_DNA"/>
</dbReference>
<reference evidence="1 2" key="1">
    <citation type="submission" date="2019-02" db="EMBL/GenBank/DDBJ databases">
        <title>Deep-cultivation of Planctomycetes and their phenomic and genomic characterization uncovers novel biology.</title>
        <authorList>
            <person name="Wiegand S."/>
            <person name="Jogler M."/>
            <person name="Boedeker C."/>
            <person name="Pinto D."/>
            <person name="Vollmers J."/>
            <person name="Rivas-Marin E."/>
            <person name="Kohn T."/>
            <person name="Peeters S.H."/>
            <person name="Heuer A."/>
            <person name="Rast P."/>
            <person name="Oberbeckmann S."/>
            <person name="Bunk B."/>
            <person name="Jeske O."/>
            <person name="Meyerdierks A."/>
            <person name="Storesund J.E."/>
            <person name="Kallscheuer N."/>
            <person name="Luecker S."/>
            <person name="Lage O.M."/>
            <person name="Pohl T."/>
            <person name="Merkel B.J."/>
            <person name="Hornburger P."/>
            <person name="Mueller R.-W."/>
            <person name="Bruemmer F."/>
            <person name="Labrenz M."/>
            <person name="Spormann A.M."/>
            <person name="Op den Camp H."/>
            <person name="Overmann J."/>
            <person name="Amann R."/>
            <person name="Jetten M.S.M."/>
            <person name="Mascher T."/>
            <person name="Medema M.H."/>
            <person name="Devos D.P."/>
            <person name="Kaster A.-K."/>
            <person name="Ovreas L."/>
            <person name="Rohde M."/>
            <person name="Galperin M.Y."/>
            <person name="Jogler C."/>
        </authorList>
    </citation>
    <scope>NUCLEOTIDE SEQUENCE [LARGE SCALE GENOMIC DNA]</scope>
    <source>
        <strain evidence="1 2">FF011L</strain>
    </source>
</reference>
<organism evidence="1 2">
    <name type="scientific">Roseimaritima multifibrata</name>
    <dbReference type="NCBI Taxonomy" id="1930274"/>
    <lineage>
        <taxon>Bacteria</taxon>
        <taxon>Pseudomonadati</taxon>
        <taxon>Planctomycetota</taxon>
        <taxon>Planctomycetia</taxon>
        <taxon>Pirellulales</taxon>
        <taxon>Pirellulaceae</taxon>
        <taxon>Roseimaritima</taxon>
    </lineage>
</organism>
<evidence type="ECO:0000313" key="1">
    <source>
        <dbReference type="EMBL" id="QDS94670.1"/>
    </source>
</evidence>
<accession>A0A517MII5</accession>
<dbReference type="Proteomes" id="UP000320672">
    <property type="component" value="Chromosome"/>
</dbReference>
<name>A0A517MII5_9BACT</name>
<evidence type="ECO:0000313" key="2">
    <source>
        <dbReference type="Proteomes" id="UP000320672"/>
    </source>
</evidence>
<proteinExistence type="predicted"/>
<keyword evidence="2" id="KW-1185">Reference proteome</keyword>
<protein>
    <submittedName>
        <fullName evidence="1">Uncharacterized protein</fullName>
    </submittedName>
</protein>